<gene>
    <name evidence="1" type="ORF">CAZ10_36305</name>
</gene>
<accession>A0A241XFG6</accession>
<reference evidence="1 2" key="1">
    <citation type="submission" date="2017-05" db="EMBL/GenBank/DDBJ databases">
        <authorList>
            <person name="Song R."/>
            <person name="Chenine A.L."/>
            <person name="Ruprecht R.M."/>
        </authorList>
    </citation>
    <scope>NUCLEOTIDE SEQUENCE [LARGE SCALE GENOMIC DNA]</scope>
    <source>
        <strain evidence="1 2">S567_C10_BS</strain>
    </source>
</reference>
<comment type="caution">
    <text evidence="1">The sequence shown here is derived from an EMBL/GenBank/DDBJ whole genome shotgun (WGS) entry which is preliminary data.</text>
</comment>
<dbReference type="AlphaFoldDB" id="A0A241XFG6"/>
<name>A0A241XFG6_PSEAI</name>
<proteinExistence type="predicted"/>
<dbReference type="EMBL" id="NFFZ01000039">
    <property type="protein sequence ID" value="OTI54783.1"/>
    <property type="molecule type" value="Genomic_DNA"/>
</dbReference>
<organism evidence="1 2">
    <name type="scientific">Pseudomonas aeruginosa</name>
    <dbReference type="NCBI Taxonomy" id="287"/>
    <lineage>
        <taxon>Bacteria</taxon>
        <taxon>Pseudomonadati</taxon>
        <taxon>Pseudomonadota</taxon>
        <taxon>Gammaproteobacteria</taxon>
        <taxon>Pseudomonadales</taxon>
        <taxon>Pseudomonadaceae</taxon>
        <taxon>Pseudomonas</taxon>
    </lineage>
</organism>
<dbReference type="Proteomes" id="UP000194857">
    <property type="component" value="Unassembled WGS sequence"/>
</dbReference>
<sequence>MEHSPQSVQPSTLAGISRLAKAIRKQDQITHLAALEIAAQRAGYQNYQHARHALNRDQAPLPSQLVHSIYLSAYWRDTSTKPRQSGLETIRIDLPRPLAEFLKRHQIHRARNLEGYFLASEDHLEMRSNLHSQEAARDFLHRAARSLQFIEATGLRPATNRLQRKPMDQLDDLPNVDHGSRWISPAGDWLFLDEPYSPSLTERAAWLANRGLHGAWPNWNGLHNPGQTHPHLTAANQTLLNQVISIVQALPSVIEGDWQQWPWISDGYSSQFISPARKASGNKRKPRAGTTYGWSKNAYQYHTIEGHGSVWKPDQSMTLGNHVALSDELKRLCQSKLPITAYNKILEVRSELENWLFTEATRAGHDATDAEHDVYYGGESPAGYKTDMDRLAAMDRVRATLTTSYPDCKPLRYLLKSLATARALTQQSATR</sequence>
<dbReference type="RefSeq" id="WP_023092907.1">
    <property type="nucleotide sequence ID" value="NZ_CATOZG010000030.1"/>
</dbReference>
<dbReference type="Pfam" id="PF18536">
    <property type="entry name" value="DUF5623"/>
    <property type="match status" value="1"/>
</dbReference>
<dbReference type="Gene3D" id="1.20.1260.40">
    <property type="match status" value="1"/>
</dbReference>
<dbReference type="InterPro" id="IPR040531">
    <property type="entry name" value="DUF5623"/>
</dbReference>
<evidence type="ECO:0000313" key="1">
    <source>
        <dbReference type="EMBL" id="OTI54783.1"/>
    </source>
</evidence>
<evidence type="ECO:0000313" key="2">
    <source>
        <dbReference type="Proteomes" id="UP000194857"/>
    </source>
</evidence>
<protein>
    <submittedName>
        <fullName evidence="1">Uncharacterized protein</fullName>
    </submittedName>
</protein>